<proteinExistence type="inferred from homology"/>
<dbReference type="Pfam" id="PF03109">
    <property type="entry name" value="ABC1"/>
    <property type="match status" value="1"/>
</dbReference>
<dbReference type="InterPro" id="IPR004147">
    <property type="entry name" value="ABC1_dom"/>
</dbReference>
<dbReference type="CDD" id="cd13969">
    <property type="entry name" value="ADCK1-like"/>
    <property type="match status" value="1"/>
</dbReference>
<keyword evidence="4" id="KW-1185">Reference proteome</keyword>
<evidence type="ECO:0000259" key="2">
    <source>
        <dbReference type="Pfam" id="PF03109"/>
    </source>
</evidence>
<protein>
    <recommendedName>
        <fullName evidence="2">ABC1 atypical kinase-like domain-containing protein</fullName>
    </recommendedName>
</protein>
<dbReference type="GeneID" id="42005672"/>
<evidence type="ECO:0000313" key="4">
    <source>
        <dbReference type="Proteomes" id="UP000319731"/>
    </source>
</evidence>
<comment type="similarity">
    <text evidence="1">Belongs to the protein kinase superfamily. ADCK protein kinase family.</text>
</comment>
<accession>A0A507BYB0</accession>
<feature type="domain" description="ABC1 atypical kinase-like" evidence="2">
    <location>
        <begin position="109"/>
        <end position="356"/>
    </location>
</feature>
<dbReference type="InterPro" id="IPR045307">
    <property type="entry name" value="ADCK1_dom"/>
</dbReference>
<sequence>MSFRSLRNFRRLGYGAVAIGSFFVADNTLNYSTFTRDLRTLVAGAILSVDYKLNFQPGEGRVEGVHQRASKLILDTCLQNGGLFIKFGQQIASLNHVLPPQYVQTFKVLYDEAPHVDYAAVEKIFKEEFNKTPLEMFATFDEVPIASASIAQVHRATLQDGTQLAVKVQKPYIKVQMYWDLQTYKLLVFLFEKLFDIPLYWSADYIIQQVKKEADFINEAANAEKCKAQILQEPRLRERVHVPKAYHDLTSTRVLTAEWIEGVKFGDVARLKSEGYDVEETMTTCVEVFADQIFKSGFVHCDPHVGNMLVRRHPQTKKQQLVLLDHGLYVQAEDVFRHNYCLFWKSLFTGDIPSMERIAQSWGIRDVQMLASSTLQRPWSPGKTIHSGDQRPSAKELFDMQVQAKERVKHFMKDTELLPKELIFIGRNLNLVRSNNKNFGSPVNRVNIMADWAVRGLGDSWSLWDRNMKLSNDNSKALVASRQSNTIGFFVVSRMNYYLFKSSLFVASTVFYFQRWLQFIRGQIWGNPGAGFEDLLDQEMRVALEAQFGIKIDPSAFDA</sequence>
<dbReference type="OrthoDB" id="427480at2759"/>
<dbReference type="EMBL" id="QEAO01000030">
    <property type="protein sequence ID" value="TPX32412.1"/>
    <property type="molecule type" value="Genomic_DNA"/>
</dbReference>
<dbReference type="PANTHER" id="PTHR43173">
    <property type="entry name" value="ABC1 FAMILY PROTEIN"/>
    <property type="match status" value="1"/>
</dbReference>
<dbReference type="PANTHER" id="PTHR43173:SF37">
    <property type="entry name" value="ABC1 FAMILY PROTEIN C10F6.14C"/>
    <property type="match status" value="1"/>
</dbReference>
<dbReference type="InterPro" id="IPR051130">
    <property type="entry name" value="Mito_struct-func_regulator"/>
</dbReference>
<evidence type="ECO:0000256" key="1">
    <source>
        <dbReference type="ARBA" id="ARBA00009670"/>
    </source>
</evidence>
<organism evidence="3 4">
    <name type="scientific">Synchytrium microbalum</name>
    <dbReference type="NCBI Taxonomy" id="1806994"/>
    <lineage>
        <taxon>Eukaryota</taxon>
        <taxon>Fungi</taxon>
        <taxon>Fungi incertae sedis</taxon>
        <taxon>Chytridiomycota</taxon>
        <taxon>Chytridiomycota incertae sedis</taxon>
        <taxon>Chytridiomycetes</taxon>
        <taxon>Synchytriales</taxon>
        <taxon>Synchytriaceae</taxon>
        <taxon>Synchytrium</taxon>
    </lineage>
</organism>
<dbReference type="InterPro" id="IPR011009">
    <property type="entry name" value="Kinase-like_dom_sf"/>
</dbReference>
<dbReference type="AlphaFoldDB" id="A0A507BYB0"/>
<dbReference type="SUPFAM" id="SSF56112">
    <property type="entry name" value="Protein kinase-like (PK-like)"/>
    <property type="match status" value="1"/>
</dbReference>
<comment type="caution">
    <text evidence="3">The sequence shown here is derived from an EMBL/GenBank/DDBJ whole genome shotgun (WGS) entry which is preliminary data.</text>
</comment>
<dbReference type="RefSeq" id="XP_031023620.1">
    <property type="nucleotide sequence ID" value="XM_031170375.1"/>
</dbReference>
<dbReference type="Proteomes" id="UP000319731">
    <property type="component" value="Unassembled WGS sequence"/>
</dbReference>
<dbReference type="STRING" id="1806994.A0A507BYB0"/>
<evidence type="ECO:0000313" key="3">
    <source>
        <dbReference type="EMBL" id="TPX32412.1"/>
    </source>
</evidence>
<reference evidence="3 4" key="1">
    <citation type="journal article" date="2019" name="Sci. Rep.">
        <title>Comparative genomics of chytrid fungi reveal insights into the obligate biotrophic and pathogenic lifestyle of Synchytrium endobioticum.</title>
        <authorList>
            <person name="van de Vossenberg B.T.L.H."/>
            <person name="Warris S."/>
            <person name="Nguyen H.D.T."/>
            <person name="van Gent-Pelzer M.P.E."/>
            <person name="Joly D.L."/>
            <person name="van de Geest H.C."/>
            <person name="Bonants P.J.M."/>
            <person name="Smith D.S."/>
            <person name="Levesque C.A."/>
            <person name="van der Lee T.A.J."/>
        </authorList>
    </citation>
    <scope>NUCLEOTIDE SEQUENCE [LARGE SCALE GENOMIC DNA]</scope>
    <source>
        <strain evidence="3 4">JEL517</strain>
    </source>
</reference>
<gene>
    <name evidence="3" type="ORF">SmJEL517_g04447</name>
</gene>
<name>A0A507BYB0_9FUNG</name>